<name>A0A1L4BV00_9GAMM</name>
<dbReference type="GO" id="GO:0016020">
    <property type="term" value="C:membrane"/>
    <property type="evidence" value="ECO:0007669"/>
    <property type="project" value="InterPro"/>
</dbReference>
<dbReference type="InterPro" id="IPR005074">
    <property type="entry name" value="Peptidase_C39"/>
</dbReference>
<proteinExistence type="predicted"/>
<accession>A0A1L4BV00</accession>
<evidence type="ECO:0000259" key="1">
    <source>
        <dbReference type="Pfam" id="PF03412"/>
    </source>
</evidence>
<dbReference type="GO" id="GO:0006508">
    <property type="term" value="P:proteolysis"/>
    <property type="evidence" value="ECO:0007669"/>
    <property type="project" value="InterPro"/>
</dbReference>
<dbReference type="GO" id="GO:0005524">
    <property type="term" value="F:ATP binding"/>
    <property type="evidence" value="ECO:0007669"/>
    <property type="project" value="InterPro"/>
</dbReference>
<evidence type="ECO:0000313" key="3">
    <source>
        <dbReference type="Proteomes" id="UP000184222"/>
    </source>
</evidence>
<sequence>MRLNKLFQMRETTVPQFEDKTKVIKDSINYNVPFVFQNHINQCGDACVYMLLLYYGLPHTSTFAIERLELNPSFPGLQVFRIRKNDRGVLKGSTTDDLVERMDNFIRIKDYENKYLCKKINEKYVGLKTNNKFLSCFYLKFNNRDEIKKQLETFGPFIIQINELHFALVKGLEENSVIIHDPWRGGNRKMDVDKFISRKVNINKESEVVRLSYGFLDLFNNIPDEVKTAVNYLKFRIQKANSAYTYRSKSSYPKSTDRSLNNVTNKGVFNRHGNDGVKRLEQVYVEIIGARTSSVIFNILGQLFSKTGSFEGMSGSVQYHTHSGASYLINALFSYYNDVNLGIASHDNDTYILELKSILESHLGTNCFGSQTTEHSRRKCGEIIIEYGRYAIKRQHGRYTDKELLSILKGINDRQSINDARIIAEKAECESERFFDKYSDKNITSCGIEQKTTKWLKEYSYDSTHIQKEARSFKGNPEDISNPSFHYIKFLGIERVLNYYHKYLNQYFLFYRLTSYKDGKNPYLNIYKGLEGKLIQERGFMSVSLHRRFLIDGVNNAKSCISYNKIAIIGRGALNFSKYSAYNNSSDPRYVGQAEFIFPRNTVMKILSICKVKNDVHMICKIDEKEKTRNGKETVFDSFSLEKIV</sequence>
<dbReference type="KEGG" id="frx:F7310_10055"/>
<evidence type="ECO:0000313" key="2">
    <source>
        <dbReference type="EMBL" id="API87672.1"/>
    </source>
</evidence>
<keyword evidence="3" id="KW-1185">Reference proteome</keyword>
<dbReference type="Gene3D" id="3.90.70.10">
    <property type="entry name" value="Cysteine proteinases"/>
    <property type="match status" value="1"/>
</dbReference>
<organism evidence="2 3">
    <name type="scientific">Francisella uliginis</name>
    <dbReference type="NCBI Taxonomy" id="573570"/>
    <lineage>
        <taxon>Bacteria</taxon>
        <taxon>Pseudomonadati</taxon>
        <taxon>Pseudomonadota</taxon>
        <taxon>Gammaproteobacteria</taxon>
        <taxon>Thiotrichales</taxon>
        <taxon>Francisellaceae</taxon>
        <taxon>Francisella</taxon>
    </lineage>
</organism>
<dbReference type="Gene3D" id="3.90.176.10">
    <property type="entry name" value="Toxin ADP-ribosyltransferase, Chain A, domain 1"/>
    <property type="match status" value="1"/>
</dbReference>
<feature type="domain" description="Peptidase C39" evidence="1">
    <location>
        <begin position="149"/>
        <end position="196"/>
    </location>
</feature>
<dbReference type="Pfam" id="PF03412">
    <property type="entry name" value="Peptidase_C39"/>
    <property type="match status" value="1"/>
</dbReference>
<dbReference type="AlphaFoldDB" id="A0A1L4BV00"/>
<protein>
    <recommendedName>
        <fullName evidence="1">Peptidase C39 domain-containing protein</fullName>
    </recommendedName>
</protein>
<dbReference type="SUPFAM" id="SSF56399">
    <property type="entry name" value="ADP-ribosylation"/>
    <property type="match status" value="1"/>
</dbReference>
<reference evidence="2 3" key="1">
    <citation type="journal article" date="2016" name="Appl. Environ. Microbiol.">
        <title>Whole genome relationships among Francisella bacteria of diverse origin define new species and provide specific regions for detection.</title>
        <authorList>
            <person name="Challacombe J.F."/>
            <person name="Petersen J.M."/>
            <person name="Gallegos-Graves V."/>
            <person name="Hodge D."/>
            <person name="Pillai S."/>
            <person name="Kuske C.R."/>
        </authorList>
    </citation>
    <scope>NUCLEOTIDE SEQUENCE [LARGE SCALE GENOMIC DNA]</scope>
    <source>
        <strain evidence="3">TX07-7310</strain>
    </source>
</reference>
<dbReference type="EMBL" id="CP016796">
    <property type="protein sequence ID" value="API87672.1"/>
    <property type="molecule type" value="Genomic_DNA"/>
</dbReference>
<gene>
    <name evidence="2" type="ORF">F7310_10055</name>
</gene>
<dbReference type="Proteomes" id="UP000184222">
    <property type="component" value="Chromosome"/>
</dbReference>
<dbReference type="GO" id="GO:0008233">
    <property type="term" value="F:peptidase activity"/>
    <property type="evidence" value="ECO:0007669"/>
    <property type="project" value="InterPro"/>
</dbReference>
<dbReference type="GO" id="GO:0005576">
    <property type="term" value="C:extracellular region"/>
    <property type="evidence" value="ECO:0007669"/>
    <property type="project" value="InterPro"/>
</dbReference>